<keyword evidence="3" id="KW-0963">Cytoplasm</keyword>
<protein>
    <recommendedName>
        <fullName evidence="2">Chemotaxis protein CheW</fullName>
    </recommendedName>
</protein>
<evidence type="ECO:0000256" key="2">
    <source>
        <dbReference type="ARBA" id="ARBA00021483"/>
    </source>
</evidence>
<dbReference type="SMART" id="SM00260">
    <property type="entry name" value="CheW"/>
    <property type="match status" value="3"/>
</dbReference>
<keyword evidence="7" id="KW-1185">Reference proteome</keyword>
<evidence type="ECO:0000256" key="4">
    <source>
        <dbReference type="SAM" id="MobiDB-lite"/>
    </source>
</evidence>
<dbReference type="SUPFAM" id="SSF50341">
    <property type="entry name" value="CheW-like"/>
    <property type="match status" value="3"/>
</dbReference>
<dbReference type="InterPro" id="IPR039315">
    <property type="entry name" value="CheW"/>
</dbReference>
<evidence type="ECO:0000313" key="6">
    <source>
        <dbReference type="EMBL" id="NIY72439.1"/>
    </source>
</evidence>
<dbReference type="Gene3D" id="2.40.50.180">
    <property type="entry name" value="CheA-289, Domain 4"/>
    <property type="match status" value="3"/>
</dbReference>
<name>A0ABX0VXA9_9RHOB</name>
<dbReference type="InterPro" id="IPR036061">
    <property type="entry name" value="CheW-like_dom_sf"/>
</dbReference>
<dbReference type="PROSITE" id="PS50851">
    <property type="entry name" value="CHEW"/>
    <property type="match status" value="3"/>
</dbReference>
<evidence type="ECO:0000256" key="1">
    <source>
        <dbReference type="ARBA" id="ARBA00004496"/>
    </source>
</evidence>
<feature type="domain" description="CheW-like" evidence="5">
    <location>
        <begin position="21"/>
        <end position="162"/>
    </location>
</feature>
<comment type="caution">
    <text evidence="6">The sequence shown here is derived from an EMBL/GenBank/DDBJ whole genome shotgun (WGS) entry which is preliminary data.</text>
</comment>
<feature type="domain" description="CheW-like" evidence="5">
    <location>
        <begin position="374"/>
        <end position="516"/>
    </location>
</feature>
<comment type="subcellular location">
    <subcellularLocation>
        <location evidence="1">Cytoplasm</location>
    </subcellularLocation>
</comment>
<gene>
    <name evidence="6" type="ORF">HCZ30_08310</name>
</gene>
<feature type="region of interest" description="Disordered" evidence="4">
    <location>
        <begin position="166"/>
        <end position="186"/>
    </location>
</feature>
<dbReference type="Proteomes" id="UP000709466">
    <property type="component" value="Unassembled WGS sequence"/>
</dbReference>
<dbReference type="PANTHER" id="PTHR22617">
    <property type="entry name" value="CHEMOTAXIS SENSOR HISTIDINE KINASE-RELATED"/>
    <property type="match status" value="1"/>
</dbReference>
<dbReference type="EMBL" id="JAATOP010000004">
    <property type="protein sequence ID" value="NIY72439.1"/>
    <property type="molecule type" value="Genomic_DNA"/>
</dbReference>
<reference evidence="6 7" key="1">
    <citation type="submission" date="2020-03" db="EMBL/GenBank/DDBJ databases">
        <title>Bacterial isolates of synthetic phycosphere.</title>
        <authorList>
            <person name="Fu H."/>
            <person name="Moran M.A."/>
        </authorList>
    </citation>
    <scope>NUCLEOTIDE SEQUENCE [LARGE SCALE GENOMIC DNA]</scope>
    <source>
        <strain evidence="6 7">HF1</strain>
    </source>
</reference>
<evidence type="ECO:0000259" key="5">
    <source>
        <dbReference type="PROSITE" id="PS50851"/>
    </source>
</evidence>
<evidence type="ECO:0000256" key="3">
    <source>
        <dbReference type="ARBA" id="ARBA00022490"/>
    </source>
</evidence>
<feature type="domain" description="CheW-like" evidence="5">
    <location>
        <begin position="192"/>
        <end position="339"/>
    </location>
</feature>
<dbReference type="RefSeq" id="WP_167637816.1">
    <property type="nucleotide sequence ID" value="NZ_JAATOP010000004.1"/>
</dbReference>
<evidence type="ECO:0000313" key="7">
    <source>
        <dbReference type="Proteomes" id="UP000709466"/>
    </source>
</evidence>
<organism evidence="6 7">
    <name type="scientific">Marivivens donghaensis</name>
    <dbReference type="NCBI Taxonomy" id="1699413"/>
    <lineage>
        <taxon>Bacteria</taxon>
        <taxon>Pseudomonadati</taxon>
        <taxon>Pseudomonadota</taxon>
        <taxon>Alphaproteobacteria</taxon>
        <taxon>Rhodobacterales</taxon>
        <taxon>Paracoccaceae</taxon>
        <taxon>Marivivens group</taxon>
        <taxon>Marivivens</taxon>
    </lineage>
</organism>
<dbReference type="Pfam" id="PF01584">
    <property type="entry name" value="CheW"/>
    <property type="match status" value="3"/>
</dbReference>
<sequence length="525" mass="57644">MAKQDSNTIEADLDESQLSSVRQFVSFLIREENFAFSIDLVQEIIRVPALARVPMAPPSMLGLANLRGEVLPVFDLRAMLGVEHKETSDASRVLVVDDGMKVGLVVDRVAEVLNVPVDRIENVDAVEKTIDSKLLSGVVKNFNDHDLVQLFDPGCLPELQVKETVGTSTGRSSGKVGKATETTDTEEVEDDVPQIVSLLIGEEEYAFNLADLDEIVRVPTQIAEVPNAPFSVVGLCTLRDRVLPLVSLRDCLGQARTEQKDSNRVVVLRIKDGDDYRRVGMIVDRVREVLRVPRDLVDDVPEGVKRHGANEIECICKLDGGQRLVSVLSAGESISGVDLSEAEKAMSAMSIETTDQTVEDDDLNTSADAADLEDVQLVVFKLAKEDFGISIHAVQEIIRLPEQFVEVPKAQAEVADIINLRSMVLPVIDMRRYFNLAPCERSERQRIIVLNNDGVMTGHIVDRVREALRVTRNELTDPPALNSEAARFVKHVAKAHGGKSMVLVLESSAFDVLNADDLQAGDAKA</sequence>
<proteinExistence type="predicted"/>
<accession>A0ABX0VXA9</accession>
<dbReference type="PANTHER" id="PTHR22617:SF45">
    <property type="entry name" value="CHEMOTAXIS PROTEIN CHEW"/>
    <property type="match status" value="1"/>
</dbReference>
<dbReference type="InterPro" id="IPR002545">
    <property type="entry name" value="CheW-lke_dom"/>
</dbReference>
<dbReference type="Gene3D" id="2.30.30.40">
    <property type="entry name" value="SH3 Domains"/>
    <property type="match status" value="3"/>
</dbReference>